<reference evidence="5" key="2">
    <citation type="journal article" date="2015" name="Data Brief">
        <title>Shoot transcriptome of the giant reed, Arundo donax.</title>
        <authorList>
            <person name="Barrero R.A."/>
            <person name="Guerrero F.D."/>
            <person name="Moolhuijzen P."/>
            <person name="Goolsby J.A."/>
            <person name="Tidwell J."/>
            <person name="Bellgard S.E."/>
            <person name="Bellgard M.I."/>
        </authorList>
    </citation>
    <scope>NUCLEOTIDE SEQUENCE</scope>
    <source>
        <tissue evidence="5">Shoot tissue taken approximately 20 cm above the soil surface</tissue>
    </source>
</reference>
<dbReference type="GO" id="GO:0006508">
    <property type="term" value="P:proteolysis"/>
    <property type="evidence" value="ECO:0007669"/>
    <property type="project" value="UniProtKB-KW"/>
</dbReference>
<dbReference type="InterPro" id="IPR038765">
    <property type="entry name" value="Papain-like_cys_pep_sf"/>
</dbReference>
<keyword evidence="3" id="KW-0378">Hydrolase</keyword>
<evidence type="ECO:0000313" key="5">
    <source>
        <dbReference type="EMBL" id="JAD89438.1"/>
    </source>
</evidence>
<dbReference type="InterPro" id="IPR003653">
    <property type="entry name" value="Peptidase_C48_C"/>
</dbReference>
<dbReference type="GO" id="GO:0008234">
    <property type="term" value="F:cysteine-type peptidase activity"/>
    <property type="evidence" value="ECO:0007669"/>
    <property type="project" value="InterPro"/>
</dbReference>
<evidence type="ECO:0000256" key="2">
    <source>
        <dbReference type="ARBA" id="ARBA00022670"/>
    </source>
</evidence>
<dbReference type="Pfam" id="PF02902">
    <property type="entry name" value="Peptidase_C48"/>
    <property type="match status" value="1"/>
</dbReference>
<sequence>MLLQIYFPIHYEGHWFVVVVHTKGKKFIILDPCHRDFDENSEYHRNFKDIFIPNFIKIWNEIDTLDMGFHGYQTIFADVPQCSRDEDVGIFIMKFLQL</sequence>
<protein>
    <recommendedName>
        <fullName evidence="4">Ubiquitin-like protease family profile domain-containing protein</fullName>
    </recommendedName>
</protein>
<organism evidence="5">
    <name type="scientific">Arundo donax</name>
    <name type="common">Giant reed</name>
    <name type="synonym">Donax arundinaceus</name>
    <dbReference type="NCBI Taxonomy" id="35708"/>
    <lineage>
        <taxon>Eukaryota</taxon>
        <taxon>Viridiplantae</taxon>
        <taxon>Streptophyta</taxon>
        <taxon>Embryophyta</taxon>
        <taxon>Tracheophyta</taxon>
        <taxon>Spermatophyta</taxon>
        <taxon>Magnoliopsida</taxon>
        <taxon>Liliopsida</taxon>
        <taxon>Poales</taxon>
        <taxon>Poaceae</taxon>
        <taxon>PACMAD clade</taxon>
        <taxon>Arundinoideae</taxon>
        <taxon>Arundineae</taxon>
        <taxon>Arundo</taxon>
    </lineage>
</organism>
<proteinExistence type="inferred from homology"/>
<dbReference type="Gene3D" id="3.40.395.10">
    <property type="entry name" value="Adenoviral Proteinase, Chain A"/>
    <property type="match status" value="1"/>
</dbReference>
<evidence type="ECO:0000259" key="4">
    <source>
        <dbReference type="PROSITE" id="PS50600"/>
    </source>
</evidence>
<feature type="domain" description="Ubiquitin-like protease family profile" evidence="4">
    <location>
        <begin position="1"/>
        <end position="98"/>
    </location>
</feature>
<accession>A0A0A9DRW8</accession>
<keyword evidence="2" id="KW-0645">Protease</keyword>
<reference evidence="5" key="1">
    <citation type="submission" date="2014-09" db="EMBL/GenBank/DDBJ databases">
        <authorList>
            <person name="Magalhaes I.L.F."/>
            <person name="Oliveira U."/>
            <person name="Santos F.R."/>
            <person name="Vidigal T.H.D.A."/>
            <person name="Brescovit A.D."/>
            <person name="Santos A.J."/>
        </authorList>
    </citation>
    <scope>NUCLEOTIDE SEQUENCE</scope>
    <source>
        <tissue evidence="5">Shoot tissue taken approximately 20 cm above the soil surface</tissue>
    </source>
</reference>
<comment type="similarity">
    <text evidence="1">Belongs to the peptidase C48 family.</text>
</comment>
<name>A0A0A9DRW8_ARUDO</name>
<evidence type="ECO:0000256" key="3">
    <source>
        <dbReference type="ARBA" id="ARBA00022801"/>
    </source>
</evidence>
<evidence type="ECO:0000256" key="1">
    <source>
        <dbReference type="ARBA" id="ARBA00005234"/>
    </source>
</evidence>
<dbReference type="SUPFAM" id="SSF54001">
    <property type="entry name" value="Cysteine proteinases"/>
    <property type="match status" value="1"/>
</dbReference>
<dbReference type="PROSITE" id="PS50600">
    <property type="entry name" value="ULP_PROTEASE"/>
    <property type="match status" value="1"/>
</dbReference>
<dbReference type="AlphaFoldDB" id="A0A0A9DRW8"/>
<dbReference type="EMBL" id="GBRH01208457">
    <property type="protein sequence ID" value="JAD89438.1"/>
    <property type="molecule type" value="Transcribed_RNA"/>
</dbReference>